<dbReference type="Proteomes" id="UP000613768">
    <property type="component" value="Unassembled WGS sequence"/>
</dbReference>
<proteinExistence type="predicted"/>
<dbReference type="SUPFAM" id="SSF159894">
    <property type="entry name" value="YgaC/TfoX-N like"/>
    <property type="match status" value="1"/>
</dbReference>
<dbReference type="PANTHER" id="PTHR36121">
    <property type="entry name" value="PROTEIN SXY"/>
    <property type="match status" value="1"/>
</dbReference>
<dbReference type="AlphaFoldDB" id="A0AAW3ZM82"/>
<dbReference type="RefSeq" id="WP_192029593.1">
    <property type="nucleotide sequence ID" value="NZ_JACYTR010000018.1"/>
</dbReference>
<feature type="domain" description="TfoX N-terminal" evidence="1">
    <location>
        <begin position="10"/>
        <end position="102"/>
    </location>
</feature>
<sequence>MDDEIDWALELLSGLGSVRGRRMFGGWGLYLDQRMFALIADGELFLKVDDGCESAFRDAGCSPFVYRAKDKELTMRYFRPPSEALDSPEEMLPWARLAWEAAARAAQRPARARRTAGAAKRRRQ</sequence>
<dbReference type="InterPro" id="IPR007076">
    <property type="entry name" value="TfoX_N"/>
</dbReference>
<dbReference type="EMBL" id="JACYTR010000018">
    <property type="protein sequence ID" value="MBD8526172.1"/>
    <property type="molecule type" value="Genomic_DNA"/>
</dbReference>
<comment type="caution">
    <text evidence="2">The sequence shown here is derived from an EMBL/GenBank/DDBJ whole genome shotgun (WGS) entry which is preliminary data.</text>
</comment>
<name>A0AAW3ZM82_9GAMM</name>
<accession>A0AAW3ZM82</accession>
<gene>
    <name evidence="2" type="ORF">IFO71_10525</name>
</gene>
<evidence type="ECO:0000313" key="2">
    <source>
        <dbReference type="EMBL" id="MBD8526172.1"/>
    </source>
</evidence>
<protein>
    <submittedName>
        <fullName evidence="2">TfoX/Sxy family protein</fullName>
    </submittedName>
</protein>
<keyword evidence="3" id="KW-1185">Reference proteome</keyword>
<reference evidence="2 3" key="1">
    <citation type="submission" date="2020-09" db="EMBL/GenBank/DDBJ databases">
        <title>Pseudoxanthomonas sp. CAU 1598 isolated from sand of Yaerae Beach.</title>
        <authorList>
            <person name="Kim W."/>
        </authorList>
    </citation>
    <scope>NUCLEOTIDE SEQUENCE [LARGE SCALE GENOMIC DNA]</scope>
    <source>
        <strain evidence="2 3">CAU 1598</strain>
    </source>
</reference>
<dbReference type="Gene3D" id="3.30.1460.30">
    <property type="entry name" value="YgaC/TfoX-N like chaperone"/>
    <property type="match status" value="1"/>
</dbReference>
<dbReference type="InterPro" id="IPR047525">
    <property type="entry name" value="TfoX-like"/>
</dbReference>
<dbReference type="PANTHER" id="PTHR36121:SF1">
    <property type="entry name" value="PROTEIN SXY"/>
    <property type="match status" value="1"/>
</dbReference>
<evidence type="ECO:0000313" key="3">
    <source>
        <dbReference type="Proteomes" id="UP000613768"/>
    </source>
</evidence>
<organism evidence="2 3">
    <name type="scientific">Pseudomarimonas arenosa</name>
    <dbReference type="NCBI Taxonomy" id="2774145"/>
    <lineage>
        <taxon>Bacteria</taxon>
        <taxon>Pseudomonadati</taxon>
        <taxon>Pseudomonadota</taxon>
        <taxon>Gammaproteobacteria</taxon>
        <taxon>Lysobacterales</taxon>
        <taxon>Lysobacteraceae</taxon>
        <taxon>Pseudomarimonas</taxon>
    </lineage>
</organism>
<evidence type="ECO:0000259" key="1">
    <source>
        <dbReference type="Pfam" id="PF04993"/>
    </source>
</evidence>
<dbReference type="Pfam" id="PF04993">
    <property type="entry name" value="TfoX_N"/>
    <property type="match status" value="1"/>
</dbReference>